<name>A0A3L8PTP3_9GAMM</name>
<accession>A0A3L8PTP3</accession>
<protein>
    <recommendedName>
        <fullName evidence="3">Transposase DDE domain-containing protein</fullName>
    </recommendedName>
</protein>
<dbReference type="AlphaFoldDB" id="A0A3L8PTP3"/>
<keyword evidence="2" id="KW-1185">Reference proteome</keyword>
<dbReference type="Proteomes" id="UP000281474">
    <property type="component" value="Unassembled WGS sequence"/>
</dbReference>
<organism evidence="1 2">
    <name type="scientific">Parashewanella curva</name>
    <dbReference type="NCBI Taxonomy" id="2338552"/>
    <lineage>
        <taxon>Bacteria</taxon>
        <taxon>Pseudomonadati</taxon>
        <taxon>Pseudomonadota</taxon>
        <taxon>Gammaproteobacteria</taxon>
        <taxon>Alteromonadales</taxon>
        <taxon>Shewanellaceae</taxon>
        <taxon>Parashewanella</taxon>
    </lineage>
</organism>
<reference evidence="1 2" key="1">
    <citation type="submission" date="2018-09" db="EMBL/GenBank/DDBJ databases">
        <title>Phylogeny of the Shewanellaceae, and recommendation for two new genera, Pseudoshewanella and Parashewanella.</title>
        <authorList>
            <person name="Wang G."/>
        </authorList>
    </citation>
    <scope>NUCLEOTIDE SEQUENCE [LARGE SCALE GENOMIC DNA]</scope>
    <source>
        <strain evidence="1 2">C51</strain>
    </source>
</reference>
<gene>
    <name evidence="1" type="ORF">D5018_19710</name>
</gene>
<comment type="caution">
    <text evidence="1">The sequence shown here is derived from an EMBL/GenBank/DDBJ whole genome shotgun (WGS) entry which is preliminary data.</text>
</comment>
<proteinExistence type="predicted"/>
<dbReference type="EMBL" id="QZEI01000112">
    <property type="protein sequence ID" value="RLV57973.1"/>
    <property type="molecule type" value="Genomic_DNA"/>
</dbReference>
<evidence type="ECO:0008006" key="3">
    <source>
        <dbReference type="Google" id="ProtNLM"/>
    </source>
</evidence>
<evidence type="ECO:0000313" key="2">
    <source>
        <dbReference type="Proteomes" id="UP000281474"/>
    </source>
</evidence>
<sequence length="61" mass="7451">MCRNWLKGSAGDEINLLKAACVWNLRKWLAIFFLLKKDDKFWLFCIEIDHKSEKVYFWVRL</sequence>
<evidence type="ECO:0000313" key="1">
    <source>
        <dbReference type="EMBL" id="RLV57973.1"/>
    </source>
</evidence>